<sequence>MASSAVLMSQELFRSIVAYQSGVLLDLVLLDHEWKRELRITEYRSDGVAFTFPYGGRTVRANELFLYTLDVRFPLHLSMFRDQPSIARLYANANLTSLLEADASHTTLTCAAKYGPLSLFQHLYSIGFSCTSRTIVTAATYGHMDILIYLNSATSGIEWTASTVDGAAQHGHLDVVRYLHSERGLCATLRGFEEAATYGHVHVLRYLHTNQGLVGTAFALQRASGNNHIATIEYLFSSSTFSTADVQGAIEWSLGRKQFDAVRYLVDQRPDVLETPTETWLEVPASIALVQYLHEKGVSMDTSNINFLTESGDIDLVRYLTEKHIGAWSSFAITVAAAGLHTTSTERNVYGIYVREAGETTVHKHQASSLAVIQYLRDHGVPVETGALVRAARHGMLDIIKVLFPASEAPCDPKALIVAAAEGHLDIVKYLYNQGVRGPDKLALRRAAKFGHLKVVRFLDLQFERCSSAAMDRAARRGHLQVVKYLHRNRREGCTAAAIDDAAANGHLDVVEFLTQQGKPATTHAVDEAARRGHTDVVKYLLEARREGFTDVALRDARTATIRHLLEDYLCQDCDEECLSDSGSDADEEDNDEEDYGEDSEHEVDEADSWESQSEDFYSDDSDDENYDSAHDSIHAYGSGSEDMYNIFR</sequence>
<comment type="caution">
    <text evidence="2">The sequence shown here is derived from an EMBL/GenBank/DDBJ whole genome shotgun (WGS) entry which is preliminary data.</text>
</comment>
<dbReference type="SMART" id="SM00248">
    <property type="entry name" value="ANK"/>
    <property type="match status" value="4"/>
</dbReference>
<dbReference type="EMBL" id="JNBR01000072">
    <property type="protein sequence ID" value="OQR99305.1"/>
    <property type="molecule type" value="Genomic_DNA"/>
</dbReference>
<dbReference type="InterPro" id="IPR036770">
    <property type="entry name" value="Ankyrin_rpt-contain_sf"/>
</dbReference>
<dbReference type="STRING" id="1202772.A0A1V9ZMS6"/>
<feature type="region of interest" description="Disordered" evidence="1">
    <location>
        <begin position="580"/>
        <end position="649"/>
    </location>
</feature>
<dbReference type="Pfam" id="PF13637">
    <property type="entry name" value="Ank_4"/>
    <property type="match status" value="1"/>
</dbReference>
<evidence type="ECO:0000256" key="1">
    <source>
        <dbReference type="SAM" id="MobiDB-lite"/>
    </source>
</evidence>
<reference evidence="2 3" key="1">
    <citation type="journal article" date="2014" name="Genome Biol. Evol.">
        <title>The secreted proteins of Achlya hypogyna and Thraustotheca clavata identify the ancestral oomycete secretome and reveal gene acquisitions by horizontal gene transfer.</title>
        <authorList>
            <person name="Misner I."/>
            <person name="Blouin N."/>
            <person name="Leonard G."/>
            <person name="Richards T.A."/>
            <person name="Lane C.E."/>
        </authorList>
    </citation>
    <scope>NUCLEOTIDE SEQUENCE [LARGE SCALE GENOMIC DNA]</scope>
    <source>
        <strain evidence="2 3">ATCC 48635</strain>
    </source>
</reference>
<dbReference type="InterPro" id="IPR002110">
    <property type="entry name" value="Ankyrin_rpt"/>
</dbReference>
<accession>A0A1V9ZMS6</accession>
<dbReference type="PANTHER" id="PTHR46586">
    <property type="entry name" value="ANKYRIN REPEAT-CONTAINING PROTEIN"/>
    <property type="match status" value="1"/>
</dbReference>
<dbReference type="Gene3D" id="1.25.40.20">
    <property type="entry name" value="Ankyrin repeat-containing domain"/>
    <property type="match status" value="2"/>
</dbReference>
<dbReference type="Proteomes" id="UP000243579">
    <property type="component" value="Unassembled WGS sequence"/>
</dbReference>
<keyword evidence="3" id="KW-1185">Reference proteome</keyword>
<dbReference type="PANTHER" id="PTHR46586:SF4">
    <property type="match status" value="1"/>
</dbReference>
<dbReference type="OrthoDB" id="76098at2759"/>
<feature type="compositionally biased region" description="Acidic residues" evidence="1">
    <location>
        <begin position="580"/>
        <end position="627"/>
    </location>
</feature>
<organism evidence="2 3">
    <name type="scientific">Achlya hypogyna</name>
    <name type="common">Oomycete</name>
    <name type="synonym">Protoachlya hypogyna</name>
    <dbReference type="NCBI Taxonomy" id="1202772"/>
    <lineage>
        <taxon>Eukaryota</taxon>
        <taxon>Sar</taxon>
        <taxon>Stramenopiles</taxon>
        <taxon>Oomycota</taxon>
        <taxon>Saprolegniomycetes</taxon>
        <taxon>Saprolegniales</taxon>
        <taxon>Achlyaceae</taxon>
        <taxon>Achlya</taxon>
    </lineage>
</organism>
<dbReference type="SUPFAM" id="SSF48403">
    <property type="entry name" value="Ankyrin repeat"/>
    <property type="match status" value="2"/>
</dbReference>
<evidence type="ECO:0000313" key="3">
    <source>
        <dbReference type="Proteomes" id="UP000243579"/>
    </source>
</evidence>
<evidence type="ECO:0000313" key="2">
    <source>
        <dbReference type="EMBL" id="OQR99305.1"/>
    </source>
</evidence>
<protein>
    <submittedName>
        <fullName evidence="2">Uncharacterized protein</fullName>
    </submittedName>
</protein>
<dbReference type="AlphaFoldDB" id="A0A1V9ZMS6"/>
<dbReference type="InterPro" id="IPR052050">
    <property type="entry name" value="SecEffector_AnkRepeat"/>
</dbReference>
<dbReference type="Pfam" id="PF12796">
    <property type="entry name" value="Ank_2"/>
    <property type="match status" value="1"/>
</dbReference>
<gene>
    <name evidence="2" type="ORF">ACHHYP_07081</name>
</gene>
<proteinExistence type="predicted"/>
<name>A0A1V9ZMS6_ACHHY</name>